<evidence type="ECO:0000256" key="2">
    <source>
        <dbReference type="ARBA" id="ARBA00022670"/>
    </source>
</evidence>
<feature type="domain" description="NlpC/P60" evidence="7">
    <location>
        <begin position="108"/>
        <end position="231"/>
    </location>
</feature>
<evidence type="ECO:0000256" key="5">
    <source>
        <dbReference type="ARBA" id="ARBA00022807"/>
    </source>
</evidence>
<keyword evidence="9" id="KW-1185">Reference proteome</keyword>
<feature type="chain" id="PRO_5024380141" description="NlpC/P60 domain-containing protein" evidence="6">
    <location>
        <begin position="28"/>
        <end position="240"/>
    </location>
</feature>
<keyword evidence="5" id="KW-0788">Thiol protease</keyword>
<dbReference type="AlphaFoldDB" id="A0A5P2G2Q2"/>
<dbReference type="GO" id="GO:0006508">
    <property type="term" value="P:proteolysis"/>
    <property type="evidence" value="ECO:0007669"/>
    <property type="project" value="UniProtKB-KW"/>
</dbReference>
<dbReference type="SUPFAM" id="SSF54001">
    <property type="entry name" value="Cysteine proteinases"/>
    <property type="match status" value="1"/>
</dbReference>
<dbReference type="OrthoDB" id="9807055at2"/>
<gene>
    <name evidence="8" type="ORF">E0W69_014210</name>
</gene>
<dbReference type="KEGG" id="arac:E0W69_014210"/>
<evidence type="ECO:0000256" key="6">
    <source>
        <dbReference type="SAM" id="SignalP"/>
    </source>
</evidence>
<feature type="signal peptide" evidence="6">
    <location>
        <begin position="1"/>
        <end position="27"/>
    </location>
</feature>
<organism evidence="8 9">
    <name type="scientific">Rhizosphaericola mali</name>
    <dbReference type="NCBI Taxonomy" id="2545455"/>
    <lineage>
        <taxon>Bacteria</taxon>
        <taxon>Pseudomonadati</taxon>
        <taxon>Bacteroidota</taxon>
        <taxon>Chitinophagia</taxon>
        <taxon>Chitinophagales</taxon>
        <taxon>Chitinophagaceae</taxon>
        <taxon>Rhizosphaericola</taxon>
    </lineage>
</organism>
<keyword evidence="3 6" id="KW-0732">Signal</keyword>
<evidence type="ECO:0000256" key="4">
    <source>
        <dbReference type="ARBA" id="ARBA00022801"/>
    </source>
</evidence>
<dbReference type="GO" id="GO:0008234">
    <property type="term" value="F:cysteine-type peptidase activity"/>
    <property type="evidence" value="ECO:0007669"/>
    <property type="project" value="UniProtKB-KW"/>
</dbReference>
<sequence>MEKHFWKFLLSFLALGLFSCSSTRKNAASNSYSSRSNSNSNQPMFIDGIEVLPSKSHSKARNPETHIEKNLETLHRYSQNLYNNYGTENVNDLQVKYALILNTDIEDVKAELPLLAAVDHWWGTPYVMGGNTESGIDCSGYSKIILHDIFSTEIPRTAQEQFAQSNQLSTDDQLQEGDLVFFGSSKRNISHVGIYISNNKFTHASSSKGVMISDLNEKYWSKKYQGSGRYNITNTTSYIH</sequence>
<dbReference type="RefSeq" id="WP_131330713.1">
    <property type="nucleotide sequence ID" value="NZ_CP044016.1"/>
</dbReference>
<dbReference type="InterPro" id="IPR038765">
    <property type="entry name" value="Papain-like_cys_pep_sf"/>
</dbReference>
<evidence type="ECO:0000313" key="9">
    <source>
        <dbReference type="Proteomes" id="UP000292424"/>
    </source>
</evidence>
<proteinExistence type="inferred from homology"/>
<dbReference type="EMBL" id="CP044016">
    <property type="protein sequence ID" value="QES89765.1"/>
    <property type="molecule type" value="Genomic_DNA"/>
</dbReference>
<dbReference type="Proteomes" id="UP000292424">
    <property type="component" value="Chromosome"/>
</dbReference>
<dbReference type="PROSITE" id="PS51935">
    <property type="entry name" value="NLPC_P60"/>
    <property type="match status" value="1"/>
</dbReference>
<evidence type="ECO:0000259" key="7">
    <source>
        <dbReference type="PROSITE" id="PS51935"/>
    </source>
</evidence>
<dbReference type="PROSITE" id="PS51257">
    <property type="entry name" value="PROKAR_LIPOPROTEIN"/>
    <property type="match status" value="1"/>
</dbReference>
<name>A0A5P2G2Q2_9BACT</name>
<protein>
    <recommendedName>
        <fullName evidence="7">NlpC/P60 domain-containing protein</fullName>
    </recommendedName>
</protein>
<dbReference type="PANTHER" id="PTHR47360">
    <property type="entry name" value="MUREIN DD-ENDOPEPTIDASE MEPS/MUREIN LD-CARBOXYPEPTIDASE"/>
    <property type="match status" value="1"/>
</dbReference>
<keyword evidence="4" id="KW-0378">Hydrolase</keyword>
<evidence type="ECO:0000256" key="1">
    <source>
        <dbReference type="ARBA" id="ARBA00007074"/>
    </source>
</evidence>
<comment type="similarity">
    <text evidence="1">Belongs to the peptidase C40 family.</text>
</comment>
<dbReference type="Gene3D" id="3.90.1720.10">
    <property type="entry name" value="endopeptidase domain like (from Nostoc punctiforme)"/>
    <property type="match status" value="1"/>
</dbReference>
<evidence type="ECO:0000313" key="8">
    <source>
        <dbReference type="EMBL" id="QES89765.1"/>
    </source>
</evidence>
<keyword evidence="2" id="KW-0645">Protease</keyword>
<reference evidence="8 9" key="1">
    <citation type="submission" date="2019-09" db="EMBL/GenBank/DDBJ databases">
        <title>Complete genome sequence of Arachidicoccus sp. B3-10 isolated from apple orchard soil.</title>
        <authorList>
            <person name="Kim H.S."/>
            <person name="Han K.-I."/>
            <person name="Suh M.K."/>
            <person name="Lee K.C."/>
            <person name="Eom M.K."/>
            <person name="Kim J.-S."/>
            <person name="Kang S.W."/>
            <person name="Sin Y."/>
            <person name="Lee J.-S."/>
        </authorList>
    </citation>
    <scope>NUCLEOTIDE SEQUENCE [LARGE SCALE GENOMIC DNA]</scope>
    <source>
        <strain evidence="8 9">B3-10</strain>
    </source>
</reference>
<dbReference type="PANTHER" id="PTHR47360:SF1">
    <property type="entry name" value="ENDOPEPTIDASE NLPC-RELATED"/>
    <property type="match status" value="1"/>
</dbReference>
<evidence type="ECO:0000256" key="3">
    <source>
        <dbReference type="ARBA" id="ARBA00022729"/>
    </source>
</evidence>
<dbReference type="InterPro" id="IPR000064">
    <property type="entry name" value="NLP_P60_dom"/>
</dbReference>
<dbReference type="Pfam" id="PF00877">
    <property type="entry name" value="NLPC_P60"/>
    <property type="match status" value="1"/>
</dbReference>
<dbReference type="InterPro" id="IPR052062">
    <property type="entry name" value="Murein_DD/LD_carboxypeptidase"/>
</dbReference>
<accession>A0A5P2G2Q2</accession>